<evidence type="ECO:0000256" key="5">
    <source>
        <dbReference type="ARBA" id="ARBA00007837"/>
    </source>
</evidence>
<dbReference type="InterPro" id="IPR015813">
    <property type="entry name" value="Pyrv/PenolPyrv_kinase-like_dom"/>
</dbReference>
<dbReference type="InterPro" id="IPR004715">
    <property type="entry name" value="PTS_IIA_fruc"/>
</dbReference>
<name>C4L9H5_TOLAT</name>
<dbReference type="SUPFAM" id="SSF52009">
    <property type="entry name" value="Phosphohistidine domain"/>
    <property type="match status" value="1"/>
</dbReference>
<dbReference type="Gene3D" id="3.50.30.10">
    <property type="entry name" value="Phosphohistidine domain"/>
    <property type="match status" value="1"/>
</dbReference>
<dbReference type="SUPFAM" id="SSF55804">
    <property type="entry name" value="Phoshotransferase/anion transport protein"/>
    <property type="match status" value="1"/>
</dbReference>
<dbReference type="InterPro" id="IPR000121">
    <property type="entry name" value="PEP_util_C"/>
</dbReference>
<evidence type="ECO:0000256" key="7">
    <source>
        <dbReference type="ARBA" id="ARBA00022490"/>
    </source>
</evidence>
<evidence type="ECO:0000256" key="1">
    <source>
        <dbReference type="ARBA" id="ARBA00000683"/>
    </source>
</evidence>
<keyword evidence="6" id="KW-0813">Transport</keyword>
<dbReference type="GO" id="GO:0008965">
    <property type="term" value="F:phosphoenolpyruvate-protein phosphotransferase activity"/>
    <property type="evidence" value="ECO:0007669"/>
    <property type="project" value="UniProtKB-EC"/>
</dbReference>
<reference evidence="18" key="1">
    <citation type="submission" date="2009-05" db="EMBL/GenBank/DDBJ databases">
        <title>Complete sequence of Tolumonas auensis DSM 9187.</title>
        <authorList>
            <consortium name="US DOE Joint Genome Institute"/>
            <person name="Lucas S."/>
            <person name="Copeland A."/>
            <person name="Lapidus A."/>
            <person name="Glavina del Rio T."/>
            <person name="Tice H."/>
            <person name="Bruce D."/>
            <person name="Goodwin L."/>
            <person name="Pitluck S."/>
            <person name="Chertkov O."/>
            <person name="Brettin T."/>
            <person name="Detter J.C."/>
            <person name="Han C."/>
            <person name="Larimer F."/>
            <person name="Land M."/>
            <person name="Hauser L."/>
            <person name="Kyrpides N."/>
            <person name="Mikhailova N."/>
            <person name="Spring S."/>
            <person name="Beller H."/>
        </authorList>
    </citation>
    <scope>NUCLEOTIDE SEQUENCE [LARGE SCALE GENOMIC DNA]</scope>
    <source>
        <strain evidence="18">DSM 9187 / TA4</strain>
    </source>
</reference>
<dbReference type="CDD" id="cd00211">
    <property type="entry name" value="PTS_IIA_fru"/>
    <property type="match status" value="1"/>
</dbReference>
<comment type="subcellular location">
    <subcellularLocation>
        <location evidence="4">Cytoplasm</location>
    </subcellularLocation>
</comment>
<accession>C4L9H5</accession>
<reference evidence="17 18" key="2">
    <citation type="journal article" date="2011" name="Stand. Genomic Sci.">
        <title>Complete genome sequence of Tolumonas auensis type strain (TA 4).</title>
        <authorList>
            <person name="Chertkov O."/>
            <person name="Copeland A."/>
            <person name="Lucas S."/>
            <person name="Lapidus A."/>
            <person name="Berry K.W."/>
            <person name="Detter J.C."/>
            <person name="Del Rio T.G."/>
            <person name="Hammon N."/>
            <person name="Dalin E."/>
            <person name="Tice H."/>
            <person name="Pitluck S."/>
            <person name="Richardson P."/>
            <person name="Bruce D."/>
            <person name="Goodwin L."/>
            <person name="Han C."/>
            <person name="Tapia R."/>
            <person name="Saunders E."/>
            <person name="Schmutz J."/>
            <person name="Brettin T."/>
            <person name="Larimer F."/>
            <person name="Land M."/>
            <person name="Hauser L."/>
            <person name="Spring S."/>
            <person name="Rohde M."/>
            <person name="Kyrpides N.C."/>
            <person name="Ivanova N."/>
            <person name="Goker M."/>
            <person name="Beller H.R."/>
            <person name="Klenk H.P."/>
            <person name="Woyke T."/>
        </authorList>
    </citation>
    <scope>NUCLEOTIDE SEQUENCE [LARGE SCALE GENOMIC DNA]</scope>
    <source>
        <strain evidence="18">DSM 9187 / TA4</strain>
    </source>
</reference>
<dbReference type="eggNOG" id="COG1925">
    <property type="taxonomic scope" value="Bacteria"/>
</dbReference>
<dbReference type="Pfam" id="PF05524">
    <property type="entry name" value="PEP-utilisers_N"/>
    <property type="match status" value="1"/>
</dbReference>
<dbReference type="EMBL" id="CP001616">
    <property type="protein sequence ID" value="ACQ92074.1"/>
    <property type="molecule type" value="Genomic_DNA"/>
</dbReference>
<dbReference type="GO" id="GO:0005737">
    <property type="term" value="C:cytoplasm"/>
    <property type="evidence" value="ECO:0007669"/>
    <property type="project" value="UniProtKB-SubCell"/>
</dbReference>
<evidence type="ECO:0000256" key="2">
    <source>
        <dbReference type="ARBA" id="ARBA00001401"/>
    </source>
</evidence>
<dbReference type="Pfam" id="PF00391">
    <property type="entry name" value="PEP-utilizers"/>
    <property type="match status" value="1"/>
</dbReference>
<dbReference type="GO" id="GO:0016301">
    <property type="term" value="F:kinase activity"/>
    <property type="evidence" value="ECO:0007669"/>
    <property type="project" value="UniProtKB-KW"/>
</dbReference>
<protein>
    <submittedName>
        <fullName evidence="17">Phosphoenolpyruvate-protein phosphotransferase</fullName>
    </submittedName>
</protein>
<evidence type="ECO:0000256" key="4">
    <source>
        <dbReference type="ARBA" id="ARBA00004496"/>
    </source>
</evidence>
<dbReference type="PANTHER" id="PTHR46244">
    <property type="entry name" value="PHOSPHOENOLPYRUVATE-PROTEIN PHOSPHOTRANSFERASE"/>
    <property type="match status" value="1"/>
</dbReference>
<evidence type="ECO:0000313" key="17">
    <source>
        <dbReference type="EMBL" id="ACQ92074.1"/>
    </source>
</evidence>
<sequence length="833" mass="92609">MGSHKIEYRCSLLHGLHARPATQLEAFCKRFSSTIDWCNQRNGRCANAKSVLALLGTDTLYDDLCEITLSGKDAGPAASALLHFLRHEMCEETDAEPEPESCSIRVPRSLRATQSLLVHGTAVSPGIGRGQLVVLDTIAPVLPADLRPERLSRRQQLLQNALTRLQQQLLLQLQQAKAQTAQVLQAHLSLVSDCEFQQALQRLLPAVATVAQAILQVQQHFQTQFLASASGYLQERELDLRDVCQQLLALLYPEWAQKASLTLNTASVVLADELTPSEFLQLDQRYLQALLLTHAGQTSHTIILARAANIPVLTGLADSRVQQAAGQTVIADAELGICLLKPDAVAERYYALYAQVKQQRWQQLQQQSLLAGCSADQQRLEIAANITSVTDAQNAFQAGAEGIGLFRTEMLFMERDAPPDEEEQYQVYRAVLQAAEGKPVIIRTFDIGGDKPLDYLPFTTERNPYLGLRGVRLYPYCEALFRTQLRALLRAASDGPLKVMLPMVSQPEELLWVQQLITEEESALHAALIPHASFSLGIMLEVPAAALQVSTFCALADFFSIGSNDLTQYLLAVDRNNPRVARYYHYAHPALWLLLQQVVIQAHQHGRWIGLCGELGSDRRFLPLLLGLGLDEISLSSARITECKTQLSQLHAGRCRQLLRQVCGCENSEQVLSLLASSQVSEPRPILSTENMILQADWLNKEEVLKGMVDHLWLTGWTSQPLQLEETLWAREAAYSTGLGHGIAIPHAMTDAIDHPAISICRLAHPVDWGSLDGQPVDLVIMLTLSTRLGREQHLRIFSRLARRIMYEEFCQQLRTAGDEQALCALLQQELNM</sequence>
<keyword evidence="18" id="KW-1185">Reference proteome</keyword>
<evidence type="ECO:0000256" key="10">
    <source>
        <dbReference type="ARBA" id="ARBA00022679"/>
    </source>
</evidence>
<dbReference type="Gene3D" id="3.40.930.10">
    <property type="entry name" value="Mannitol-specific EII, Chain A"/>
    <property type="match status" value="1"/>
</dbReference>
<evidence type="ECO:0000256" key="8">
    <source>
        <dbReference type="ARBA" id="ARBA00022553"/>
    </source>
</evidence>
<comment type="cofactor">
    <cofactor evidence="3">
        <name>Mg(2+)</name>
        <dbReference type="ChEBI" id="CHEBI:18420"/>
    </cofactor>
</comment>
<evidence type="ECO:0000256" key="6">
    <source>
        <dbReference type="ARBA" id="ARBA00022448"/>
    </source>
</evidence>
<evidence type="ECO:0000256" key="3">
    <source>
        <dbReference type="ARBA" id="ARBA00001946"/>
    </source>
</evidence>
<dbReference type="GO" id="GO:0016020">
    <property type="term" value="C:membrane"/>
    <property type="evidence" value="ECO:0007669"/>
    <property type="project" value="InterPro"/>
</dbReference>
<evidence type="ECO:0000313" key="18">
    <source>
        <dbReference type="Proteomes" id="UP000009073"/>
    </source>
</evidence>
<dbReference type="PROSITE" id="PS00369">
    <property type="entry name" value="PTS_HPR_HIS"/>
    <property type="match status" value="1"/>
</dbReference>
<dbReference type="SUPFAM" id="SSF55594">
    <property type="entry name" value="HPr-like"/>
    <property type="match status" value="1"/>
</dbReference>
<dbReference type="InterPro" id="IPR035895">
    <property type="entry name" value="HPr-like_sf"/>
</dbReference>
<dbReference type="InterPro" id="IPR036618">
    <property type="entry name" value="PtsI_HPr-bd_sf"/>
</dbReference>
<dbReference type="InterPro" id="IPR006318">
    <property type="entry name" value="PTS_EI-like"/>
</dbReference>
<comment type="similarity">
    <text evidence="5">Belongs to the PEP-utilizing enzyme family.</text>
</comment>
<dbReference type="Proteomes" id="UP000009073">
    <property type="component" value="Chromosome"/>
</dbReference>
<keyword evidence="17" id="KW-0670">Pyruvate</keyword>
<dbReference type="SUPFAM" id="SSF51621">
    <property type="entry name" value="Phosphoenolpyruvate/pyruvate domain"/>
    <property type="match status" value="1"/>
</dbReference>
<keyword evidence="8" id="KW-0597">Phosphoprotein</keyword>
<dbReference type="InterPro" id="IPR023151">
    <property type="entry name" value="PEP_util_CS"/>
</dbReference>
<comment type="catalytic activity">
    <reaction evidence="2">
        <text>D-fructose(out) + N(pros)-phospho-L-histidyl-[protein] = D-fructose 1-phosphate(in) + L-histidyl-[protein]</text>
        <dbReference type="Rhea" id="RHEA:49252"/>
        <dbReference type="Rhea" id="RHEA-COMP:9745"/>
        <dbReference type="Rhea" id="RHEA-COMP:9746"/>
        <dbReference type="ChEBI" id="CHEBI:29979"/>
        <dbReference type="ChEBI" id="CHEBI:37721"/>
        <dbReference type="ChEBI" id="CHEBI:58674"/>
        <dbReference type="ChEBI" id="CHEBI:64837"/>
        <dbReference type="EC" id="2.7.1.202"/>
    </reaction>
</comment>
<dbReference type="InterPro" id="IPR050499">
    <property type="entry name" value="PEP-utilizing_PTS_enzyme"/>
</dbReference>
<dbReference type="InterPro" id="IPR008279">
    <property type="entry name" value="PEP-util_enz_mobile_dom"/>
</dbReference>
<dbReference type="RefSeq" id="WP_012728673.1">
    <property type="nucleotide sequence ID" value="NC_012691.1"/>
</dbReference>
<dbReference type="Gene3D" id="3.20.20.60">
    <property type="entry name" value="Phosphoenolpyruvate-binding domains"/>
    <property type="match status" value="1"/>
</dbReference>
<keyword evidence="9" id="KW-0762">Sugar transport</keyword>
<keyword evidence="12" id="KW-0479">Metal-binding</keyword>
<dbReference type="PROSITE" id="PS00742">
    <property type="entry name" value="PEP_ENZYMES_2"/>
    <property type="match status" value="1"/>
</dbReference>
<dbReference type="PROSITE" id="PS00372">
    <property type="entry name" value="PTS_EIIA_TYPE_2_HIS"/>
    <property type="match status" value="1"/>
</dbReference>
<dbReference type="NCBIfam" id="TIGR00848">
    <property type="entry name" value="fruA"/>
    <property type="match status" value="1"/>
</dbReference>
<keyword evidence="14" id="KW-0460">Magnesium</keyword>
<dbReference type="HOGENOM" id="CLU_007308_5_0_6"/>
<evidence type="ECO:0000259" key="16">
    <source>
        <dbReference type="PROSITE" id="PS51350"/>
    </source>
</evidence>
<dbReference type="PRINTS" id="PR00107">
    <property type="entry name" value="PHOSPHOCPHPR"/>
</dbReference>
<dbReference type="Pfam" id="PF02896">
    <property type="entry name" value="PEP-utilizers_C"/>
    <property type="match status" value="1"/>
</dbReference>
<dbReference type="SUPFAM" id="SSF47831">
    <property type="entry name" value="Enzyme I of the PEP:sugar phosphotransferase system HPr-binding (sub)domain"/>
    <property type="match status" value="1"/>
</dbReference>
<dbReference type="GO" id="GO:0008982">
    <property type="term" value="F:protein-N(PI)-phosphohistidine-sugar phosphotransferase activity"/>
    <property type="evidence" value="ECO:0007669"/>
    <property type="project" value="InterPro"/>
</dbReference>
<dbReference type="GO" id="GO:0046872">
    <property type="term" value="F:metal ion binding"/>
    <property type="evidence" value="ECO:0007669"/>
    <property type="project" value="UniProtKB-KW"/>
</dbReference>
<evidence type="ECO:0000256" key="12">
    <source>
        <dbReference type="ARBA" id="ARBA00022723"/>
    </source>
</evidence>
<dbReference type="Pfam" id="PF00381">
    <property type="entry name" value="PTS-HPr"/>
    <property type="match status" value="1"/>
</dbReference>
<dbReference type="InterPro" id="IPR008731">
    <property type="entry name" value="PTS_EIN"/>
</dbReference>
<feature type="domain" description="PTS EIIA type-2" evidence="15">
    <location>
        <begin position="685"/>
        <end position="830"/>
    </location>
</feature>
<dbReference type="STRING" id="595494.Tola_0445"/>
<dbReference type="InterPro" id="IPR001020">
    <property type="entry name" value="PTS_HPr_His_P_site"/>
</dbReference>
<dbReference type="Gene3D" id="3.30.1340.10">
    <property type="entry name" value="HPr-like"/>
    <property type="match status" value="1"/>
</dbReference>
<dbReference type="eggNOG" id="COG1080">
    <property type="taxonomic scope" value="Bacteria"/>
</dbReference>
<keyword evidence="10 17" id="KW-0808">Transferase</keyword>
<feature type="domain" description="HPr" evidence="16">
    <location>
        <begin position="3"/>
        <end position="93"/>
    </location>
</feature>
<keyword evidence="13" id="KW-0418">Kinase</keyword>
<gene>
    <name evidence="17" type="ordered locus">Tola_0445</name>
</gene>
<organism evidence="17 18">
    <name type="scientific">Tolumonas auensis (strain DSM 9187 / NBRC 110442 / TA 4)</name>
    <dbReference type="NCBI Taxonomy" id="595494"/>
    <lineage>
        <taxon>Bacteria</taxon>
        <taxon>Pseudomonadati</taxon>
        <taxon>Pseudomonadota</taxon>
        <taxon>Gammaproteobacteria</taxon>
        <taxon>Aeromonadales</taxon>
        <taxon>Aeromonadaceae</taxon>
        <taxon>Tolumonas</taxon>
    </lineage>
</organism>
<evidence type="ECO:0000256" key="11">
    <source>
        <dbReference type="ARBA" id="ARBA00022683"/>
    </source>
</evidence>
<dbReference type="InterPro" id="IPR002178">
    <property type="entry name" value="PTS_EIIA_type-2_dom"/>
</dbReference>
<evidence type="ECO:0000256" key="14">
    <source>
        <dbReference type="ARBA" id="ARBA00022842"/>
    </source>
</evidence>
<dbReference type="InterPro" id="IPR040442">
    <property type="entry name" value="Pyrv_kinase-like_dom_sf"/>
</dbReference>
<dbReference type="InterPro" id="IPR036637">
    <property type="entry name" value="Phosphohistidine_dom_sf"/>
</dbReference>
<evidence type="ECO:0000259" key="15">
    <source>
        <dbReference type="PROSITE" id="PS51094"/>
    </source>
</evidence>
<dbReference type="Gene3D" id="1.10.274.10">
    <property type="entry name" value="PtsI, HPr-binding domain"/>
    <property type="match status" value="1"/>
</dbReference>
<dbReference type="PANTHER" id="PTHR46244:SF4">
    <property type="entry name" value="MULTIPHOSPHORYL TRANSFER PROTEIN 1-RELATED"/>
    <property type="match status" value="1"/>
</dbReference>
<evidence type="ECO:0000256" key="9">
    <source>
        <dbReference type="ARBA" id="ARBA00022597"/>
    </source>
</evidence>
<dbReference type="PRINTS" id="PR01736">
    <property type="entry name" value="PHPHTRNFRASE"/>
</dbReference>
<dbReference type="OrthoDB" id="9765468at2"/>
<dbReference type="KEGG" id="tau:Tola_0445"/>
<dbReference type="AlphaFoldDB" id="C4L9H5"/>
<keyword evidence="7" id="KW-0963">Cytoplasm</keyword>
<dbReference type="PROSITE" id="PS51094">
    <property type="entry name" value="PTS_EIIA_TYPE_2"/>
    <property type="match status" value="1"/>
</dbReference>
<dbReference type="GO" id="GO:0009401">
    <property type="term" value="P:phosphoenolpyruvate-dependent sugar phosphotransferase system"/>
    <property type="evidence" value="ECO:0007669"/>
    <property type="project" value="UniProtKB-KW"/>
</dbReference>
<dbReference type="NCBIfam" id="TIGR01417">
    <property type="entry name" value="PTS_I_fam"/>
    <property type="match status" value="1"/>
</dbReference>
<evidence type="ECO:0000256" key="13">
    <source>
        <dbReference type="ARBA" id="ARBA00022777"/>
    </source>
</evidence>
<dbReference type="PROSITE" id="PS51350">
    <property type="entry name" value="PTS_HPR_DOM"/>
    <property type="match status" value="1"/>
</dbReference>
<dbReference type="CDD" id="cd00367">
    <property type="entry name" value="PTS-HPr_like"/>
    <property type="match status" value="1"/>
</dbReference>
<keyword evidence="11" id="KW-0598">Phosphotransferase system</keyword>
<dbReference type="Pfam" id="PF00359">
    <property type="entry name" value="PTS_EIIA_2"/>
    <property type="match status" value="1"/>
</dbReference>
<dbReference type="InterPro" id="IPR000032">
    <property type="entry name" value="HPr-like"/>
</dbReference>
<dbReference type="eggNOG" id="COG1762">
    <property type="taxonomic scope" value="Bacteria"/>
</dbReference>
<proteinExistence type="inferred from homology"/>
<dbReference type="InterPro" id="IPR016152">
    <property type="entry name" value="PTrfase/Anion_transptr"/>
</dbReference>
<comment type="catalytic activity">
    <reaction evidence="1">
        <text>L-histidyl-[protein] + phosphoenolpyruvate = N(pros)-phospho-L-histidyl-[protein] + pyruvate</text>
        <dbReference type="Rhea" id="RHEA:23880"/>
        <dbReference type="Rhea" id="RHEA-COMP:9745"/>
        <dbReference type="Rhea" id="RHEA-COMP:9746"/>
        <dbReference type="ChEBI" id="CHEBI:15361"/>
        <dbReference type="ChEBI" id="CHEBI:29979"/>
        <dbReference type="ChEBI" id="CHEBI:58702"/>
        <dbReference type="ChEBI" id="CHEBI:64837"/>
        <dbReference type="EC" id="2.7.3.9"/>
    </reaction>
</comment>